<dbReference type="AlphaFoldDB" id="A0A0C2N6X1"/>
<comment type="caution">
    <text evidence="1">The sequence shown here is derived from an EMBL/GenBank/DDBJ whole genome shotgun (WGS) entry which is preliminary data.</text>
</comment>
<evidence type="ECO:0000313" key="1">
    <source>
        <dbReference type="EMBL" id="KII72050.1"/>
    </source>
</evidence>
<dbReference type="OrthoDB" id="10419406at2759"/>
<gene>
    <name evidence="1" type="ORF">RF11_16513</name>
</gene>
<name>A0A0C2N6X1_THEKT</name>
<reference evidence="1 2" key="1">
    <citation type="journal article" date="2014" name="Genome Biol. Evol.">
        <title>The genome of the myxosporean Thelohanellus kitauei shows adaptations to nutrient acquisition within its fish host.</title>
        <authorList>
            <person name="Yang Y."/>
            <person name="Xiong J."/>
            <person name="Zhou Z."/>
            <person name="Huo F."/>
            <person name="Miao W."/>
            <person name="Ran C."/>
            <person name="Liu Y."/>
            <person name="Zhang J."/>
            <person name="Feng J."/>
            <person name="Wang M."/>
            <person name="Wang M."/>
            <person name="Wang L."/>
            <person name="Yao B."/>
        </authorList>
    </citation>
    <scope>NUCLEOTIDE SEQUENCE [LARGE SCALE GENOMIC DNA]</scope>
    <source>
        <strain evidence="1">Wuqing</strain>
    </source>
</reference>
<sequence>MTNMKIVLFSRICHKSWNGTREFYIRYHPTKFIPPITHKCKKADREPFKRKKPLDEVKSYHRDLLMHLVGMTRNGNYPSIRLLMCFDQHSMLGSERIYYKSLFRYHGFETYKIKSSMVDYVFRRSHPYLRVLQPLFYCDSIIVASKIGDTSDPWNSFKKVMKLLSKEQPKMFYSRHRVPISNRFILTGGRIDFNIYNAKNLEALVKMKPQQKIVEDTYCHFGDLLRMPHLGLVSQLRILSNNIDFLINNK</sequence>
<evidence type="ECO:0000313" key="2">
    <source>
        <dbReference type="Proteomes" id="UP000031668"/>
    </source>
</evidence>
<protein>
    <submittedName>
        <fullName evidence="1">Uncharacterized protein</fullName>
    </submittedName>
</protein>
<dbReference type="EMBL" id="JWZT01001428">
    <property type="protein sequence ID" value="KII72050.1"/>
    <property type="molecule type" value="Genomic_DNA"/>
</dbReference>
<accession>A0A0C2N6X1</accession>
<dbReference type="Proteomes" id="UP000031668">
    <property type="component" value="Unassembled WGS sequence"/>
</dbReference>
<organism evidence="1 2">
    <name type="scientific">Thelohanellus kitauei</name>
    <name type="common">Myxosporean</name>
    <dbReference type="NCBI Taxonomy" id="669202"/>
    <lineage>
        <taxon>Eukaryota</taxon>
        <taxon>Metazoa</taxon>
        <taxon>Cnidaria</taxon>
        <taxon>Myxozoa</taxon>
        <taxon>Myxosporea</taxon>
        <taxon>Bivalvulida</taxon>
        <taxon>Platysporina</taxon>
        <taxon>Myxobolidae</taxon>
        <taxon>Thelohanellus</taxon>
    </lineage>
</organism>
<keyword evidence="2" id="KW-1185">Reference proteome</keyword>
<proteinExistence type="predicted"/>